<dbReference type="InterPro" id="IPR001126">
    <property type="entry name" value="UmuC"/>
</dbReference>
<keyword evidence="4" id="KW-0237">DNA synthesis</keyword>
<dbReference type="SUPFAM" id="SSF56672">
    <property type="entry name" value="DNA/RNA polymerases"/>
    <property type="match status" value="1"/>
</dbReference>
<evidence type="ECO:0000256" key="6">
    <source>
        <dbReference type="ARBA" id="ARBA00022695"/>
    </source>
</evidence>
<protein>
    <recommendedName>
        <fullName evidence="3">DNA repair protein REV1</fullName>
    </recommendedName>
    <alternativeName>
        <fullName evidence="14">Reversionless protein 1</fullName>
    </alternativeName>
</protein>
<evidence type="ECO:0000256" key="9">
    <source>
        <dbReference type="ARBA" id="ARBA00022842"/>
    </source>
</evidence>
<dbReference type="FunFam" id="3.30.1490.100:FF:000001">
    <property type="entry name" value="DNA repair protein REV1"/>
    <property type="match status" value="1"/>
</dbReference>
<evidence type="ECO:0000256" key="14">
    <source>
        <dbReference type="ARBA" id="ARBA00081902"/>
    </source>
</evidence>
<proteinExistence type="inferred from homology"/>
<reference evidence="19 20" key="2">
    <citation type="journal article" date="2014" name="J. Gen. Appl. Microbiol.">
        <title>The early diverging ascomycetous budding yeast Saitoella complicata has three histone deacetylases belonging to the Clr6, Hos2, and Rpd3 lineages.</title>
        <authorList>
            <person name="Nishida H."/>
            <person name="Matsumoto T."/>
            <person name="Kondo S."/>
            <person name="Hamamoto M."/>
            <person name="Yoshikawa H."/>
        </authorList>
    </citation>
    <scope>NUCLEOTIDE SEQUENCE [LARGE SCALE GENOMIC DNA]</scope>
    <source>
        <strain evidence="19 20">NRRL Y-17804</strain>
    </source>
</reference>
<dbReference type="Pfam" id="PF00817">
    <property type="entry name" value="IMS"/>
    <property type="match status" value="1"/>
</dbReference>
<dbReference type="InterPro" id="IPR043502">
    <property type="entry name" value="DNA/RNA_pol_sf"/>
</dbReference>
<dbReference type="Gene3D" id="1.10.150.20">
    <property type="entry name" value="5' to 3' exonuclease, C-terminal subdomain"/>
    <property type="match status" value="1"/>
</dbReference>
<evidence type="ECO:0000256" key="12">
    <source>
        <dbReference type="ARBA" id="ARBA00023242"/>
    </source>
</evidence>
<dbReference type="OMA" id="QRVIMHI"/>
<dbReference type="Gene3D" id="6.10.250.1490">
    <property type="match status" value="1"/>
</dbReference>
<dbReference type="GO" id="GO:0003887">
    <property type="term" value="F:DNA-directed DNA polymerase activity"/>
    <property type="evidence" value="ECO:0007669"/>
    <property type="project" value="InterPro"/>
</dbReference>
<comment type="cofactor">
    <cofactor evidence="15">
        <name>Mg(2+)</name>
        <dbReference type="ChEBI" id="CHEBI:18420"/>
    </cofactor>
    <text evidence="15">Binds 2 magnesium ions.</text>
</comment>
<dbReference type="CDD" id="cd17719">
    <property type="entry name" value="BRCT_Rev1"/>
    <property type="match status" value="1"/>
</dbReference>
<keyword evidence="6" id="KW-0548">Nucleotidyltransferase</keyword>
<organism evidence="19 20">
    <name type="scientific">Saitoella complicata (strain BCRC 22490 / CBS 7301 / JCM 7358 / NBRC 10748 / NRRL Y-17804)</name>
    <dbReference type="NCBI Taxonomy" id="698492"/>
    <lineage>
        <taxon>Eukaryota</taxon>
        <taxon>Fungi</taxon>
        <taxon>Dikarya</taxon>
        <taxon>Ascomycota</taxon>
        <taxon>Taphrinomycotina</taxon>
        <taxon>Taphrinomycotina incertae sedis</taxon>
        <taxon>Saitoella</taxon>
    </lineage>
</organism>
<comment type="function">
    <text evidence="13">Deoxycytidyl transferase involved in DNA repair. Transfers a dCMP residue from dCTP to the 3'-end of a DNA primer in a template-dependent reaction. May assist in the first step in the bypass of abasic lesions by the insertion of a nucleotide opposite the lesion. Required for normal induction of mutations by physical and chemical agents. Involved in mitochondrial DNA mutagenesis.</text>
</comment>
<dbReference type="Gene3D" id="1.20.58.1280">
    <property type="entry name" value="DNA repair protein Rev1, C-terminal domain"/>
    <property type="match status" value="1"/>
</dbReference>
<evidence type="ECO:0000259" key="18">
    <source>
        <dbReference type="PROSITE" id="PS50173"/>
    </source>
</evidence>
<dbReference type="Proteomes" id="UP000033140">
    <property type="component" value="Unassembled WGS sequence"/>
</dbReference>
<evidence type="ECO:0000256" key="3">
    <source>
        <dbReference type="ARBA" id="ARBA00020399"/>
    </source>
</evidence>
<dbReference type="Gene3D" id="3.40.1170.60">
    <property type="match status" value="1"/>
</dbReference>
<dbReference type="InterPro" id="IPR036775">
    <property type="entry name" value="DNA_pol_Y-fam_lit_finger_sf"/>
</dbReference>
<dbReference type="InterPro" id="IPR017961">
    <property type="entry name" value="DNA_pol_Y-fam_little_finger"/>
</dbReference>
<evidence type="ECO:0000256" key="5">
    <source>
        <dbReference type="ARBA" id="ARBA00022679"/>
    </source>
</evidence>
<dbReference type="EMBL" id="BACD03000025">
    <property type="protein sequence ID" value="GAO49701.1"/>
    <property type="molecule type" value="Genomic_DNA"/>
</dbReference>
<dbReference type="SUPFAM" id="SSF52113">
    <property type="entry name" value="BRCT domain"/>
    <property type="match status" value="1"/>
</dbReference>
<dbReference type="PIRSF" id="PIRSF036573">
    <property type="entry name" value="REV1"/>
    <property type="match status" value="1"/>
</dbReference>
<dbReference type="SUPFAM" id="SSF100879">
    <property type="entry name" value="Lesion bypass DNA polymerase (Y-family), little finger domain"/>
    <property type="match status" value="1"/>
</dbReference>
<keyword evidence="11" id="KW-0234">DNA repair</keyword>
<keyword evidence="10" id="KW-0238">DNA-binding</keyword>
<comment type="caution">
    <text evidence="19">The sequence shown here is derived from an EMBL/GenBank/DDBJ whole genome shotgun (WGS) entry which is preliminary data.</text>
</comment>
<dbReference type="PANTHER" id="PTHR45990">
    <property type="entry name" value="DNA REPAIR PROTEIN REV1"/>
    <property type="match status" value="1"/>
</dbReference>
<feature type="region of interest" description="Disordered" evidence="16">
    <location>
        <begin position="1278"/>
        <end position="1317"/>
    </location>
</feature>
<feature type="region of interest" description="Disordered" evidence="16">
    <location>
        <begin position="448"/>
        <end position="505"/>
    </location>
</feature>
<dbReference type="PROSITE" id="PS50173">
    <property type="entry name" value="UMUC"/>
    <property type="match status" value="1"/>
</dbReference>
<evidence type="ECO:0000259" key="17">
    <source>
        <dbReference type="PROSITE" id="PS50172"/>
    </source>
</evidence>
<dbReference type="InterPro" id="IPR025527">
    <property type="entry name" value="HUWE1/Rev1_UBM"/>
</dbReference>
<feature type="region of interest" description="Disordered" evidence="16">
    <location>
        <begin position="267"/>
        <end position="310"/>
    </location>
</feature>
<dbReference type="GO" id="GO:0070987">
    <property type="term" value="P:error-free translesion synthesis"/>
    <property type="evidence" value="ECO:0007669"/>
    <property type="project" value="TreeGrafter"/>
</dbReference>
<evidence type="ECO:0000313" key="20">
    <source>
        <dbReference type="Proteomes" id="UP000033140"/>
    </source>
</evidence>
<dbReference type="Gene3D" id="3.30.1490.100">
    <property type="entry name" value="DNA polymerase, Y-family, little finger domain"/>
    <property type="match status" value="1"/>
</dbReference>
<feature type="binding site" evidence="15">
    <location>
        <position position="606"/>
    </location>
    <ligand>
        <name>Mg(2+)</name>
        <dbReference type="ChEBI" id="CHEBI:18420"/>
        <label>1</label>
    </ligand>
</feature>
<dbReference type="Pfam" id="PF11799">
    <property type="entry name" value="IMS_C"/>
    <property type="match status" value="1"/>
</dbReference>
<dbReference type="Pfam" id="PF21999">
    <property type="entry name" value="IMS_HHH_1"/>
    <property type="match status" value="1"/>
</dbReference>
<comment type="subcellular location">
    <subcellularLocation>
        <location evidence="1">Nucleus</location>
    </subcellularLocation>
</comment>
<dbReference type="InterPro" id="IPR036420">
    <property type="entry name" value="BRCT_dom_sf"/>
</dbReference>
<dbReference type="InterPro" id="IPR053848">
    <property type="entry name" value="IMS_HHH_1"/>
</dbReference>
<dbReference type="GO" id="GO:0046872">
    <property type="term" value="F:metal ion binding"/>
    <property type="evidence" value="ECO:0007669"/>
    <property type="project" value="UniProtKB-KW"/>
</dbReference>
<feature type="region of interest" description="Disordered" evidence="16">
    <location>
        <begin position="1085"/>
        <end position="1111"/>
    </location>
</feature>
<sequence>MSRSHGRASPGFKFHAQRCRYTSLDKGDGGQSKEIDTMGRGLQPLVTVKSSQVKKRALDTPDERSINIEEGDEYSGSRFGNFRTYMRHKKAKLQNQDAVLRSKVTPDTPQIFKGMIIYINGYTKPPQADLWNLIVVHGGVYKQFLDGKTAVTHIIASALTPKKRIEFAKYRVVKPEWIVDCVKAGKPLSWTKYRVVAEAAGQREIAFNKDGGLEAQITSVSTSYKALPQLKKSESTKSVSSTGKKRRVVPLQLNDYFGKRISTQSSAVSDRVEGSGVTQPPKVTETVSSATMSSRRQSVNNRTEPEPTAVPATTAVADVEDEVLLSSVDQILATPSQSQEEVPASSNEPVLNVFDRAEYVPSQEMFGDVHTMTLKELVPSKATEAPVQLSEALIFPENSFTLQANDPQSDYGIDDSFLDDIGMHGDSESHELVPERVHYEAVNQDLSETHTDTIGRHEPLVWPPTDRPASATPRDEPLVWPPTDGPASEPPREASQTPAKEETDLIKPTVASEAATDAPDVPVMGDTYPEDEVVYRPKTVHAVNAGPIRDATDPGFFDQYYGKSRLHHLSTWKAELKLQMQELAASNPPTPALMTRKGDRTILHVDFDSFFAAVSSLSLPPEERAKPIVVSHGGTAMGEIASCNYPARDFGIRNGMWMAKARDLCPHVRCIGYDFSKYEEISRKFYDVLLGVGCEKLQAISVDEALLDVTSPVQCTGKDEGSAADELATVIRSQVRQLTGCEVSVGIGSNVLLARLALRKAKPAGQYRLHKADVLDFIADLEVRDLPGVGRSIEDKLRDQLGIITVADLRSHAKTALQNLLGQKNGQKLFNFARGIDDTPVGEKSERKSVSAEVNYMIRFKTREDVDTFMHGLAGELSKRLKKINVRGKQLTLKVMRRAAHAPIETPKPGGHGECDTFNKSTSFGVATDDQDALSVEAKSLLWSLNLVIEDLRGIALMMTKLEESGDGKGQKKLNWGAPAVTGDRQQVPKDASESHSLPQGEAQSRPSTSKSRPASSQWVLPSQVDPQVLSNLPDDIRMEIEKQADFKVTAAADPFTVPALSKTPAAKTPKTDLRRSIIRNFIMNNGGQSPAHRHPSSPALNSSPAFSQYELPSQMDPDVLKELPEDLLAKIERQKEWIAAPKIGDMGPPALKVSPRTPAAVGKSTRLLKDGSSPMLPSPLKTPYIGPATSPATNLSSPMSQFNIPSQLNSGVLAELPSEWRSRIEQQYRTKIAQKDRDARPITENPSPSQWDPEVVKQIGTQNLKELGVLKDERKHVSFLQAPKTPTKNRTLGKKNSMSPRKSPRKSPSKARQSNTLEMTLTQNHFLKAQREQLKTTTLGTQSTPPANIDKEWWDALGPDVQKDILTEERIQRDKTRLRREAEDRIRKRMEGRPKVDQYLVDLPEGGMKVKLGGVADVDDVRRMLSEWVETDWEQGPVHEDAEVIMAYVKKLVVEDMNAAKAQGMIKWLAYAVENAARRRAEERRQFIHAAEHNLCEDPEGAEFAWSMVIRKILDGCNEALAERGIGALNLFE</sequence>
<dbReference type="GO" id="GO:0042276">
    <property type="term" value="P:error-prone translesion synthesis"/>
    <property type="evidence" value="ECO:0007669"/>
    <property type="project" value="InterPro"/>
</dbReference>
<dbReference type="Gene3D" id="3.40.50.10190">
    <property type="entry name" value="BRCT domain"/>
    <property type="match status" value="1"/>
</dbReference>
<dbReference type="GO" id="GO:0003684">
    <property type="term" value="F:damaged DNA binding"/>
    <property type="evidence" value="ECO:0007669"/>
    <property type="project" value="InterPro"/>
</dbReference>
<dbReference type="InterPro" id="IPR012112">
    <property type="entry name" value="REV1"/>
</dbReference>
<dbReference type="CDD" id="cd01701">
    <property type="entry name" value="PolY_Rev1"/>
    <property type="match status" value="1"/>
</dbReference>
<feature type="compositionally biased region" description="Polar residues" evidence="16">
    <location>
        <begin position="285"/>
        <end position="302"/>
    </location>
</feature>
<feature type="domain" description="BRCT" evidence="17">
    <location>
        <begin position="107"/>
        <end position="195"/>
    </location>
</feature>
<feature type="binding site" evidence="15">
    <location>
        <position position="703"/>
    </location>
    <ligand>
        <name>Mg(2+)</name>
        <dbReference type="ChEBI" id="CHEBI:18420"/>
        <label>1</label>
    </ligand>
</feature>
<evidence type="ECO:0000256" key="15">
    <source>
        <dbReference type="PIRSR" id="PIRSR036573-2"/>
    </source>
</evidence>
<keyword evidence="9 15" id="KW-0460">Magnesium</keyword>
<dbReference type="InterPro" id="IPR001357">
    <property type="entry name" value="BRCT_dom"/>
</dbReference>
<evidence type="ECO:0000256" key="13">
    <source>
        <dbReference type="ARBA" id="ARBA00058985"/>
    </source>
</evidence>
<feature type="compositionally biased region" description="Polar residues" evidence="16">
    <location>
        <begin position="995"/>
        <end position="1023"/>
    </location>
</feature>
<evidence type="ECO:0000256" key="4">
    <source>
        <dbReference type="ARBA" id="ARBA00022634"/>
    </source>
</evidence>
<dbReference type="Gene3D" id="6.10.250.1630">
    <property type="match status" value="1"/>
</dbReference>
<evidence type="ECO:0000256" key="16">
    <source>
        <dbReference type="SAM" id="MobiDB-lite"/>
    </source>
</evidence>
<name>A0A0E9NJ27_SAICN</name>
<dbReference type="Gene3D" id="3.30.70.270">
    <property type="match status" value="1"/>
</dbReference>
<accession>A0A0E9NJ27</accession>
<evidence type="ECO:0000256" key="7">
    <source>
        <dbReference type="ARBA" id="ARBA00022723"/>
    </source>
</evidence>
<evidence type="ECO:0000256" key="10">
    <source>
        <dbReference type="ARBA" id="ARBA00023125"/>
    </source>
</evidence>
<evidence type="ECO:0000256" key="11">
    <source>
        <dbReference type="ARBA" id="ARBA00023204"/>
    </source>
</evidence>
<dbReference type="GO" id="GO:0005634">
    <property type="term" value="C:nucleus"/>
    <property type="evidence" value="ECO:0007669"/>
    <property type="project" value="UniProtKB-SubCell"/>
</dbReference>
<evidence type="ECO:0000256" key="2">
    <source>
        <dbReference type="ARBA" id="ARBA00010945"/>
    </source>
</evidence>
<feature type="region of interest" description="Disordered" evidence="16">
    <location>
        <begin position="964"/>
        <end position="1023"/>
    </location>
</feature>
<feature type="domain" description="UmuC" evidence="18">
    <location>
        <begin position="602"/>
        <end position="790"/>
    </location>
</feature>
<dbReference type="PROSITE" id="PS50172">
    <property type="entry name" value="BRCT"/>
    <property type="match status" value="1"/>
</dbReference>
<dbReference type="InterPro" id="IPR031991">
    <property type="entry name" value="Rev1_C"/>
</dbReference>
<dbReference type="InterPro" id="IPR043128">
    <property type="entry name" value="Rev_trsase/Diguanyl_cyclase"/>
</dbReference>
<feature type="region of interest" description="Disordered" evidence="16">
    <location>
        <begin position="1234"/>
        <end position="1257"/>
    </location>
</feature>
<dbReference type="FunFam" id="3.40.50.10190:FF:000011">
    <property type="entry name" value="DNA repair protein REV1"/>
    <property type="match status" value="1"/>
</dbReference>
<dbReference type="PANTHER" id="PTHR45990:SF1">
    <property type="entry name" value="DNA REPAIR PROTEIN REV1"/>
    <property type="match status" value="1"/>
</dbReference>
<reference evidence="19 20" key="1">
    <citation type="journal article" date="2011" name="J. Gen. Appl. Microbiol.">
        <title>Draft genome sequencing of the enigmatic yeast Saitoella complicata.</title>
        <authorList>
            <person name="Nishida H."/>
            <person name="Hamamoto M."/>
            <person name="Sugiyama J."/>
        </authorList>
    </citation>
    <scope>NUCLEOTIDE SEQUENCE [LARGE SCALE GENOMIC DNA]</scope>
    <source>
        <strain evidence="19 20">NRRL Y-17804</strain>
    </source>
</reference>
<dbReference type="SMART" id="SM00292">
    <property type="entry name" value="BRCT"/>
    <property type="match status" value="1"/>
</dbReference>
<dbReference type="Pfam" id="PF14377">
    <property type="entry name" value="UBM"/>
    <property type="match status" value="2"/>
</dbReference>
<evidence type="ECO:0000313" key="19">
    <source>
        <dbReference type="EMBL" id="GAO49701.1"/>
    </source>
</evidence>
<dbReference type="InterPro" id="IPR038401">
    <property type="entry name" value="Rev1_C_sf"/>
</dbReference>
<dbReference type="Pfam" id="PF16589">
    <property type="entry name" value="BRCT_2"/>
    <property type="match status" value="1"/>
</dbReference>
<dbReference type="STRING" id="698492.A0A0E9NJ27"/>
<feature type="binding site" evidence="15">
    <location>
        <position position="704"/>
    </location>
    <ligand>
        <name>Mg(2+)</name>
        <dbReference type="ChEBI" id="CHEBI:18420"/>
        <label>1</label>
    </ligand>
</feature>
<comment type="similarity">
    <text evidence="2">Belongs to the DNA polymerase type-Y family.</text>
</comment>
<keyword evidence="20" id="KW-1185">Reference proteome</keyword>
<keyword evidence="5" id="KW-0808">Transferase</keyword>
<dbReference type="GO" id="GO:0006281">
    <property type="term" value="P:DNA repair"/>
    <property type="evidence" value="ECO:0007669"/>
    <property type="project" value="UniProtKB-KW"/>
</dbReference>
<keyword evidence="12" id="KW-0539">Nucleus</keyword>
<evidence type="ECO:0000256" key="1">
    <source>
        <dbReference type="ARBA" id="ARBA00004123"/>
    </source>
</evidence>
<dbReference type="GO" id="GO:0017125">
    <property type="term" value="F:deoxycytidyl transferase activity"/>
    <property type="evidence" value="ECO:0007669"/>
    <property type="project" value="TreeGrafter"/>
</dbReference>
<feature type="compositionally biased region" description="Basic and acidic residues" evidence="16">
    <location>
        <begin position="448"/>
        <end position="459"/>
    </location>
</feature>
<reference evidence="19 20" key="3">
    <citation type="journal article" date="2015" name="Genome Announc.">
        <title>Draft Genome Sequence of the Archiascomycetous Yeast Saitoella complicata.</title>
        <authorList>
            <person name="Yamauchi K."/>
            <person name="Kondo S."/>
            <person name="Hamamoto M."/>
            <person name="Takahashi Y."/>
            <person name="Ogura Y."/>
            <person name="Hayashi T."/>
            <person name="Nishida H."/>
        </authorList>
    </citation>
    <scope>NUCLEOTIDE SEQUENCE [LARGE SCALE GENOMIC DNA]</scope>
    <source>
        <strain evidence="19 20">NRRL Y-17804</strain>
    </source>
</reference>
<dbReference type="Pfam" id="PF16727">
    <property type="entry name" value="REV1_C"/>
    <property type="match status" value="1"/>
</dbReference>
<gene>
    <name evidence="19" type="ORF">G7K_3847-t1</name>
</gene>
<keyword evidence="8" id="KW-0227">DNA damage</keyword>
<keyword evidence="7 15" id="KW-0479">Metal-binding</keyword>
<evidence type="ECO:0000256" key="8">
    <source>
        <dbReference type="ARBA" id="ARBA00022763"/>
    </source>
</evidence>